<evidence type="ECO:0000313" key="2">
    <source>
        <dbReference type="EMBL" id="KAG8234509.1"/>
    </source>
</evidence>
<dbReference type="SMART" id="SM00636">
    <property type="entry name" value="Glyco_18"/>
    <property type="match status" value="1"/>
</dbReference>
<dbReference type="EMBL" id="KZ308821">
    <property type="protein sequence ID" value="KAG8234509.1"/>
    <property type="molecule type" value="Genomic_DNA"/>
</dbReference>
<dbReference type="GO" id="GO:0005576">
    <property type="term" value="C:extracellular region"/>
    <property type="evidence" value="ECO:0007669"/>
    <property type="project" value="TreeGrafter"/>
</dbReference>
<dbReference type="InterPro" id="IPR017853">
    <property type="entry name" value="GH"/>
</dbReference>
<name>A0A8K0KHT8_LADFU</name>
<keyword evidence="3" id="KW-1185">Reference proteome</keyword>
<reference evidence="2" key="1">
    <citation type="submission" date="2013-04" db="EMBL/GenBank/DDBJ databases">
        <authorList>
            <person name="Qu J."/>
            <person name="Murali S.C."/>
            <person name="Bandaranaike D."/>
            <person name="Bellair M."/>
            <person name="Blankenburg K."/>
            <person name="Chao H."/>
            <person name="Dinh H."/>
            <person name="Doddapaneni H."/>
            <person name="Downs B."/>
            <person name="Dugan-Rocha S."/>
            <person name="Elkadiri S."/>
            <person name="Gnanaolivu R.D."/>
            <person name="Hernandez B."/>
            <person name="Javaid M."/>
            <person name="Jayaseelan J.C."/>
            <person name="Lee S."/>
            <person name="Li M."/>
            <person name="Ming W."/>
            <person name="Munidasa M."/>
            <person name="Muniz J."/>
            <person name="Nguyen L."/>
            <person name="Ongeri F."/>
            <person name="Osuji N."/>
            <person name="Pu L.-L."/>
            <person name="Puazo M."/>
            <person name="Qu C."/>
            <person name="Quiroz J."/>
            <person name="Raj R."/>
            <person name="Weissenberger G."/>
            <person name="Xin Y."/>
            <person name="Zou X."/>
            <person name="Han Y."/>
            <person name="Richards S."/>
            <person name="Worley K."/>
            <person name="Muzny D."/>
            <person name="Gibbs R."/>
        </authorList>
    </citation>
    <scope>NUCLEOTIDE SEQUENCE</scope>
    <source>
        <strain evidence="2">Sampled in the wild</strain>
    </source>
</reference>
<accession>A0A8K0KHT8</accession>
<dbReference type="Gene3D" id="3.20.20.80">
    <property type="entry name" value="Glycosidases"/>
    <property type="match status" value="1"/>
</dbReference>
<evidence type="ECO:0000313" key="3">
    <source>
        <dbReference type="Proteomes" id="UP000792457"/>
    </source>
</evidence>
<reference evidence="2" key="2">
    <citation type="submission" date="2017-10" db="EMBL/GenBank/DDBJ databases">
        <title>Ladona fulva Genome sequencing and assembly.</title>
        <authorList>
            <person name="Murali S."/>
            <person name="Richards S."/>
            <person name="Bandaranaike D."/>
            <person name="Bellair M."/>
            <person name="Blankenburg K."/>
            <person name="Chao H."/>
            <person name="Dinh H."/>
            <person name="Doddapaneni H."/>
            <person name="Dugan-Rocha S."/>
            <person name="Elkadiri S."/>
            <person name="Gnanaolivu R."/>
            <person name="Hernandez B."/>
            <person name="Skinner E."/>
            <person name="Javaid M."/>
            <person name="Lee S."/>
            <person name="Li M."/>
            <person name="Ming W."/>
            <person name="Munidasa M."/>
            <person name="Muniz J."/>
            <person name="Nguyen L."/>
            <person name="Hughes D."/>
            <person name="Osuji N."/>
            <person name="Pu L.-L."/>
            <person name="Puazo M."/>
            <person name="Qu C."/>
            <person name="Quiroz J."/>
            <person name="Raj R."/>
            <person name="Weissenberger G."/>
            <person name="Xin Y."/>
            <person name="Zou X."/>
            <person name="Han Y."/>
            <person name="Worley K."/>
            <person name="Muzny D."/>
            <person name="Gibbs R."/>
        </authorList>
    </citation>
    <scope>NUCLEOTIDE SEQUENCE</scope>
    <source>
        <strain evidence="2">Sampled in the wild</strain>
    </source>
</reference>
<proteinExistence type="predicted"/>
<comment type="caution">
    <text evidence="2">The sequence shown here is derived from an EMBL/GenBank/DDBJ whole genome shotgun (WGS) entry which is preliminary data.</text>
</comment>
<dbReference type="InterPro" id="IPR029070">
    <property type="entry name" value="Chitinase_insertion_sf"/>
</dbReference>
<dbReference type="InterPro" id="IPR011583">
    <property type="entry name" value="Chitinase_II/V-like_cat"/>
</dbReference>
<dbReference type="InterPro" id="IPR050314">
    <property type="entry name" value="Glycosyl_Hydrlase_18"/>
</dbReference>
<dbReference type="Pfam" id="PF00704">
    <property type="entry name" value="Glyco_hydro_18"/>
    <property type="match status" value="1"/>
</dbReference>
<dbReference type="Gene3D" id="3.10.50.10">
    <property type="match status" value="1"/>
</dbReference>
<protein>
    <recommendedName>
        <fullName evidence="1">GH18 domain-containing protein</fullName>
    </recommendedName>
</protein>
<dbReference type="SUPFAM" id="SSF54556">
    <property type="entry name" value="Chitinase insertion domain"/>
    <property type="match status" value="1"/>
</dbReference>
<dbReference type="PROSITE" id="PS51910">
    <property type="entry name" value="GH18_2"/>
    <property type="match status" value="1"/>
</dbReference>
<evidence type="ECO:0000259" key="1">
    <source>
        <dbReference type="PROSITE" id="PS51910"/>
    </source>
</evidence>
<dbReference type="OrthoDB" id="10066324at2759"/>
<gene>
    <name evidence="2" type="ORF">J437_LFUL014758</name>
</gene>
<dbReference type="InterPro" id="IPR001223">
    <property type="entry name" value="Glyco_hydro18_cat"/>
</dbReference>
<dbReference type="GO" id="GO:0005975">
    <property type="term" value="P:carbohydrate metabolic process"/>
    <property type="evidence" value="ECO:0007669"/>
    <property type="project" value="InterPro"/>
</dbReference>
<dbReference type="PANTHER" id="PTHR11177:SF399">
    <property type="entry name" value="CHITINASE 6, ISOFORM C"/>
    <property type="match status" value="1"/>
</dbReference>
<feature type="domain" description="GH18" evidence="1">
    <location>
        <begin position="46"/>
        <end position="392"/>
    </location>
</feature>
<dbReference type="GO" id="GO:0004568">
    <property type="term" value="F:chitinase activity"/>
    <property type="evidence" value="ECO:0007669"/>
    <property type="project" value="TreeGrafter"/>
</dbReference>
<dbReference type="GO" id="GO:0008061">
    <property type="term" value="F:chitin binding"/>
    <property type="evidence" value="ECO:0007669"/>
    <property type="project" value="InterPro"/>
</dbReference>
<organism evidence="2 3">
    <name type="scientific">Ladona fulva</name>
    <name type="common">Scarce chaser dragonfly</name>
    <name type="synonym">Libellula fulva</name>
    <dbReference type="NCBI Taxonomy" id="123851"/>
    <lineage>
        <taxon>Eukaryota</taxon>
        <taxon>Metazoa</taxon>
        <taxon>Ecdysozoa</taxon>
        <taxon>Arthropoda</taxon>
        <taxon>Hexapoda</taxon>
        <taxon>Insecta</taxon>
        <taxon>Pterygota</taxon>
        <taxon>Palaeoptera</taxon>
        <taxon>Odonata</taxon>
        <taxon>Epiprocta</taxon>
        <taxon>Anisoptera</taxon>
        <taxon>Libelluloidea</taxon>
        <taxon>Libellulidae</taxon>
        <taxon>Ladona</taxon>
    </lineage>
</organism>
<dbReference type="GO" id="GO:0006032">
    <property type="term" value="P:chitin catabolic process"/>
    <property type="evidence" value="ECO:0007669"/>
    <property type="project" value="TreeGrafter"/>
</dbReference>
<dbReference type="PANTHER" id="PTHR11177">
    <property type="entry name" value="CHITINASE"/>
    <property type="match status" value="1"/>
</dbReference>
<dbReference type="AlphaFoldDB" id="A0A8K0KHT8"/>
<dbReference type="SUPFAM" id="SSF51445">
    <property type="entry name" value="(Trans)glycosidases"/>
    <property type="match status" value="1"/>
</dbReference>
<dbReference type="Proteomes" id="UP000792457">
    <property type="component" value="Unassembled WGS sequence"/>
</dbReference>
<sequence>MHARAARIILPISSQLYESEMKTIIAVAIAHLILLVAGSDVPGEHKRVTCYYMGVTIGTYSTLYPEDLDASICTHLVYLHGAINEETEEISLKSITPELKTGGEGFIPRLAKLKEVNPDLKLILHVADPDYNWISQKSSRKSQIIQSGIKWLNESGFDGLDMPMYWSPAEKEGVADLFCEIKSEFDKHGYILTAIFMENSFPEPPEANVDIVSKMARCCDHVALRATTTSYVTHRLAPLSLMKSNVNKYMERGLPANKTLIIVPAVGIIFTLEDPRDTGLGANVSGPGFNTSDDDSGPLIRYKELQRIMNDSSLGWTIRRDNETMEPYAFSTTGLWTSYEDGISMEFKARYVMERGLAGIAINLLETEDTGNTGEEGRFPLTRAIHNTFSRGLQSADTTP</sequence>